<evidence type="ECO:0000313" key="1">
    <source>
        <dbReference type="EMBL" id="STO63279.1"/>
    </source>
</evidence>
<dbReference type="AlphaFoldDB" id="A0A377HYT3"/>
<dbReference type="RefSeq" id="WP_119222079.1">
    <property type="nucleotide sequence ID" value="NZ_UGHH01000002.1"/>
</dbReference>
<dbReference type="Proteomes" id="UP000254867">
    <property type="component" value="Unassembled WGS sequence"/>
</dbReference>
<accession>A0A377HYT3</accession>
<gene>
    <name evidence="1" type="ORF">NCTC10794_00290</name>
</gene>
<name>A0A377HYT3_HAEPH</name>
<protein>
    <submittedName>
        <fullName evidence="1">Uncharacterized protein</fullName>
    </submittedName>
</protein>
<sequence>MALYSIKGSLINEQESDIWGSLFEAISKLLKPIIDNGENKVLIFHYSNEETLPKGELSWTTNFALDRRFITDSTGIVPYEGYKYVYIALATEDECENICSSQNLTKVGGYELLLALDDKQRPYVTRFPIVIKG</sequence>
<evidence type="ECO:0000313" key="2">
    <source>
        <dbReference type="Proteomes" id="UP000254867"/>
    </source>
</evidence>
<dbReference type="EMBL" id="UGHH01000002">
    <property type="protein sequence ID" value="STO63279.1"/>
    <property type="molecule type" value="Genomic_DNA"/>
</dbReference>
<proteinExistence type="predicted"/>
<organism evidence="1 2">
    <name type="scientific">Haemophilus parahaemolyticus</name>
    <dbReference type="NCBI Taxonomy" id="735"/>
    <lineage>
        <taxon>Bacteria</taxon>
        <taxon>Pseudomonadati</taxon>
        <taxon>Pseudomonadota</taxon>
        <taxon>Gammaproteobacteria</taxon>
        <taxon>Pasteurellales</taxon>
        <taxon>Pasteurellaceae</taxon>
        <taxon>Haemophilus</taxon>
    </lineage>
</organism>
<reference evidence="1 2" key="1">
    <citation type="submission" date="2018-06" db="EMBL/GenBank/DDBJ databases">
        <authorList>
            <consortium name="Pathogen Informatics"/>
            <person name="Doyle S."/>
        </authorList>
    </citation>
    <scope>NUCLEOTIDE SEQUENCE [LARGE SCALE GENOMIC DNA]</scope>
    <source>
        <strain evidence="1 2">NCTC10794</strain>
    </source>
</reference>